<dbReference type="InterPro" id="IPR005615">
    <property type="entry name" value="Glutathione_synthase"/>
</dbReference>
<dbReference type="Gene3D" id="3.30.470.20">
    <property type="entry name" value="ATP-grasp fold, B domain"/>
    <property type="match status" value="1"/>
</dbReference>
<dbReference type="Gene3D" id="3.40.50.1760">
    <property type="entry name" value="Glutathione synthase, substrate-binding domain superfamily, eukaryotic"/>
    <property type="match status" value="1"/>
</dbReference>
<evidence type="ECO:0000256" key="2">
    <source>
        <dbReference type="ARBA" id="ARBA00004965"/>
    </source>
</evidence>
<sequence>MSVHKQEPTTTTTTPTLTLMNHQDTPTVLLLGGCGGGVPGNHYSSGTNSDTTSPTHHHHFHLRPGLPVDSTTSVSRHQTTPVAVATLPEGDDITERVCESGNVRSCDAVVPAGMKGEDAVLLRDNVGETFCDDMNGTIMTQDDVSDGMPRRLERVAQDGNLREEAIQVLKESAASLGVLLRFPLQNDVMKVAPLTLFPTVVPQHAIDAITDLQGATNLLMHRVSHDRHLLTTCLGPAASVDPFIRSLLAIHAQIDVDNQWELGLIRSDYILSQGNASSQGRMAYKQVEVNMIAVGMVGLGGKVGLLHERVQSFLDESEQNSNIRSTSASTGEPLTLYGEGLRIAYGCYRMHCKVAKKRPPILLIVVQEAPEQIVLDQRFVQTESGVPSLRRSFAQISASGRLDEDGCLFVEDREVAVVYYRTGYSPNQYKNNDWETRLLIEKSTAIKCPSVAHQLSGFKKIQQVLSRPEILLRYIPDTDTISRLRQTYMGQWDVSEPESQSKLEEALSNPDRFVLKPNREGGGNNFYGEDLVVKLKEVLGSDKAPEYILMELIDPVMQENYFIRPDKEPERLNTISEVSVFGVILAKNEQVVLNKSSKEIIVRVKSSSSYEGAICTGHACYGSVVSV</sequence>
<keyword evidence="11" id="KW-0460">Magnesium</keyword>
<evidence type="ECO:0000256" key="9">
    <source>
        <dbReference type="ARBA" id="ARBA00022741"/>
    </source>
</evidence>
<keyword evidence="16" id="KW-1185">Reference proteome</keyword>
<dbReference type="NCBIfam" id="TIGR01986">
    <property type="entry name" value="glut_syn_euk"/>
    <property type="match status" value="1"/>
</dbReference>
<dbReference type="Proteomes" id="UP000192578">
    <property type="component" value="Unassembled WGS sequence"/>
</dbReference>
<dbReference type="Pfam" id="PF03199">
    <property type="entry name" value="GSH_synthase"/>
    <property type="match status" value="1"/>
</dbReference>
<comment type="cofactor">
    <cofactor evidence="1">
        <name>Mg(2+)</name>
        <dbReference type="ChEBI" id="CHEBI:18420"/>
    </cofactor>
</comment>
<evidence type="ECO:0000256" key="8">
    <source>
        <dbReference type="ARBA" id="ARBA00022723"/>
    </source>
</evidence>
<dbReference type="SUPFAM" id="SSF56059">
    <property type="entry name" value="Glutathione synthetase ATP-binding domain-like"/>
    <property type="match status" value="1"/>
</dbReference>
<proteinExistence type="inferred from homology"/>
<dbReference type="InterPro" id="IPR014042">
    <property type="entry name" value="Glutathione_synthase_a-hlx"/>
</dbReference>
<name>A0A1W0X2W1_HYPEX</name>
<dbReference type="InterPro" id="IPR014709">
    <property type="entry name" value="Glutathione_synthase_C_euk"/>
</dbReference>
<dbReference type="GO" id="GO:0046872">
    <property type="term" value="F:metal ion binding"/>
    <property type="evidence" value="ECO:0007669"/>
    <property type="project" value="UniProtKB-KW"/>
</dbReference>
<evidence type="ECO:0000256" key="6">
    <source>
        <dbReference type="ARBA" id="ARBA00022598"/>
    </source>
</evidence>
<dbReference type="Gene3D" id="3.30.1490.80">
    <property type="match status" value="1"/>
</dbReference>
<dbReference type="OrthoDB" id="2020073at2759"/>
<dbReference type="AlphaFoldDB" id="A0A1W0X2W1"/>
<dbReference type="Pfam" id="PF03917">
    <property type="entry name" value="GSH_synth_ATP"/>
    <property type="match status" value="1"/>
</dbReference>
<evidence type="ECO:0000256" key="12">
    <source>
        <dbReference type="ARBA" id="ARBA00030403"/>
    </source>
</evidence>
<keyword evidence="6" id="KW-0436">Ligase</keyword>
<dbReference type="Gene3D" id="1.10.1080.10">
    <property type="entry name" value="Glutathione Synthetase, Chain A, domain 3"/>
    <property type="match status" value="1"/>
</dbReference>
<comment type="catalytic activity">
    <reaction evidence="13">
        <text>gamma-L-glutamyl-L-cysteine + glycine + ATP = glutathione + ADP + phosphate + H(+)</text>
        <dbReference type="Rhea" id="RHEA:13557"/>
        <dbReference type="ChEBI" id="CHEBI:15378"/>
        <dbReference type="ChEBI" id="CHEBI:30616"/>
        <dbReference type="ChEBI" id="CHEBI:43474"/>
        <dbReference type="ChEBI" id="CHEBI:57305"/>
        <dbReference type="ChEBI" id="CHEBI:57925"/>
        <dbReference type="ChEBI" id="CHEBI:58173"/>
        <dbReference type="ChEBI" id="CHEBI:456216"/>
        <dbReference type="EC" id="6.3.2.3"/>
    </reaction>
    <physiologicalReaction direction="left-to-right" evidence="13">
        <dbReference type="Rhea" id="RHEA:13558"/>
    </physiologicalReaction>
</comment>
<dbReference type="InterPro" id="IPR037013">
    <property type="entry name" value="GSH-S_sub-bd_sf"/>
</dbReference>
<dbReference type="UniPathway" id="UPA00142">
    <property type="reaction ID" value="UER00210"/>
</dbReference>
<dbReference type="InterPro" id="IPR014049">
    <property type="entry name" value="Glutathione_synthase_N_euk"/>
</dbReference>
<reference evidence="16" key="1">
    <citation type="submission" date="2017-01" db="EMBL/GenBank/DDBJ databases">
        <title>Comparative genomics of anhydrobiosis in the tardigrade Hypsibius dujardini.</title>
        <authorList>
            <person name="Yoshida Y."/>
            <person name="Koutsovoulos G."/>
            <person name="Laetsch D."/>
            <person name="Stevens L."/>
            <person name="Kumar S."/>
            <person name="Horikawa D."/>
            <person name="Ishino K."/>
            <person name="Komine S."/>
            <person name="Tomita M."/>
            <person name="Blaxter M."/>
            <person name="Arakawa K."/>
        </authorList>
    </citation>
    <scope>NUCLEOTIDE SEQUENCE [LARGE SCALE GENOMIC DNA]</scope>
    <source>
        <strain evidence="16">Z151</strain>
    </source>
</reference>
<dbReference type="InterPro" id="IPR004887">
    <property type="entry name" value="GSH_synth_subst-bd"/>
</dbReference>
<evidence type="ECO:0000256" key="4">
    <source>
        <dbReference type="ARBA" id="ARBA00012214"/>
    </source>
</evidence>
<comment type="caution">
    <text evidence="15">The sequence shown here is derived from an EMBL/GenBank/DDBJ whole genome shotgun (WGS) entry which is preliminary data.</text>
</comment>
<dbReference type="EMBL" id="MTYJ01000020">
    <property type="protein sequence ID" value="OQV21846.1"/>
    <property type="molecule type" value="Genomic_DNA"/>
</dbReference>
<evidence type="ECO:0000313" key="16">
    <source>
        <dbReference type="Proteomes" id="UP000192578"/>
    </source>
</evidence>
<feature type="domain" description="Glutathione synthase substrate-binding" evidence="14">
    <location>
        <begin position="361"/>
        <end position="456"/>
    </location>
</feature>
<evidence type="ECO:0000256" key="11">
    <source>
        <dbReference type="ARBA" id="ARBA00022842"/>
    </source>
</evidence>
<evidence type="ECO:0000256" key="10">
    <source>
        <dbReference type="ARBA" id="ARBA00022840"/>
    </source>
</evidence>
<dbReference type="PANTHER" id="PTHR11130">
    <property type="entry name" value="GLUTATHIONE SYNTHETASE"/>
    <property type="match status" value="1"/>
</dbReference>
<organism evidence="15 16">
    <name type="scientific">Hypsibius exemplaris</name>
    <name type="common">Freshwater tardigrade</name>
    <dbReference type="NCBI Taxonomy" id="2072580"/>
    <lineage>
        <taxon>Eukaryota</taxon>
        <taxon>Metazoa</taxon>
        <taxon>Ecdysozoa</taxon>
        <taxon>Tardigrada</taxon>
        <taxon>Eutardigrada</taxon>
        <taxon>Parachela</taxon>
        <taxon>Hypsibioidea</taxon>
        <taxon>Hypsibiidae</taxon>
        <taxon>Hypsibius</taxon>
    </lineage>
</organism>
<dbReference type="GO" id="GO:0005524">
    <property type="term" value="F:ATP binding"/>
    <property type="evidence" value="ECO:0007669"/>
    <property type="project" value="UniProtKB-KW"/>
</dbReference>
<protein>
    <recommendedName>
        <fullName evidence="5">Glutathione synthetase</fullName>
        <ecNumber evidence="4">6.3.2.3</ecNumber>
    </recommendedName>
    <alternativeName>
        <fullName evidence="12">Glutathione synthase</fullName>
    </alternativeName>
</protein>
<dbReference type="SUPFAM" id="SSF52440">
    <property type="entry name" value="PreATP-grasp domain"/>
    <property type="match status" value="1"/>
</dbReference>
<comment type="similarity">
    <text evidence="3">Belongs to the eukaryotic GSH synthase family.</text>
</comment>
<comment type="pathway">
    <text evidence="2">Sulfur metabolism; glutathione biosynthesis; glutathione from L-cysteine and L-glutamate: step 2/2.</text>
</comment>
<evidence type="ECO:0000259" key="14">
    <source>
        <dbReference type="Pfam" id="PF03199"/>
    </source>
</evidence>
<evidence type="ECO:0000256" key="5">
    <source>
        <dbReference type="ARBA" id="ARBA00020821"/>
    </source>
</evidence>
<evidence type="ECO:0000256" key="13">
    <source>
        <dbReference type="ARBA" id="ARBA00048871"/>
    </source>
</evidence>
<gene>
    <name evidence="15" type="ORF">BV898_04060</name>
</gene>
<dbReference type="GO" id="GO:0004363">
    <property type="term" value="F:glutathione synthase activity"/>
    <property type="evidence" value="ECO:0007669"/>
    <property type="project" value="UniProtKB-EC"/>
</dbReference>
<evidence type="ECO:0000256" key="1">
    <source>
        <dbReference type="ARBA" id="ARBA00001946"/>
    </source>
</evidence>
<dbReference type="GO" id="GO:0005829">
    <property type="term" value="C:cytosol"/>
    <property type="evidence" value="ECO:0007669"/>
    <property type="project" value="TreeGrafter"/>
</dbReference>
<keyword evidence="8" id="KW-0479">Metal-binding</keyword>
<keyword evidence="10" id="KW-0067">ATP-binding</keyword>
<dbReference type="Gene3D" id="3.30.1490.50">
    <property type="match status" value="1"/>
</dbReference>
<evidence type="ECO:0000256" key="7">
    <source>
        <dbReference type="ARBA" id="ARBA00022684"/>
    </source>
</evidence>
<evidence type="ECO:0000313" key="15">
    <source>
        <dbReference type="EMBL" id="OQV21846.1"/>
    </source>
</evidence>
<dbReference type="PANTHER" id="PTHR11130:SF0">
    <property type="entry name" value="GLUTATHIONE SYNTHETASE"/>
    <property type="match status" value="1"/>
</dbReference>
<keyword evidence="9" id="KW-0547">Nucleotide-binding</keyword>
<evidence type="ECO:0000256" key="3">
    <source>
        <dbReference type="ARBA" id="ARBA00010385"/>
    </source>
</evidence>
<dbReference type="GO" id="GO:0043295">
    <property type="term" value="F:glutathione binding"/>
    <property type="evidence" value="ECO:0007669"/>
    <property type="project" value="TreeGrafter"/>
</dbReference>
<dbReference type="EC" id="6.3.2.3" evidence="4"/>
<keyword evidence="7" id="KW-0317">Glutathione biosynthesis</keyword>
<dbReference type="InterPro" id="IPR016185">
    <property type="entry name" value="PreATP-grasp_dom_sf"/>
</dbReference>
<accession>A0A1W0X2W1</accession>